<dbReference type="Proteomes" id="UP000199470">
    <property type="component" value="Unassembled WGS sequence"/>
</dbReference>
<dbReference type="Pfam" id="PF00550">
    <property type="entry name" value="PP-binding"/>
    <property type="match status" value="1"/>
</dbReference>
<keyword evidence="2" id="KW-0597">Phosphoprotein</keyword>
<evidence type="ECO:0000256" key="4">
    <source>
        <dbReference type="ARBA" id="ARBA00054155"/>
    </source>
</evidence>
<dbReference type="Gene3D" id="3.40.366.10">
    <property type="entry name" value="Malonyl-Coenzyme A Acyl Carrier Protein, domain 2"/>
    <property type="match status" value="1"/>
</dbReference>
<comment type="function">
    <text evidence="4">Involved in production of the polyketide antibiotic thailandamide.</text>
</comment>
<dbReference type="InterPro" id="IPR018201">
    <property type="entry name" value="Ketoacyl_synth_AS"/>
</dbReference>
<dbReference type="FunFam" id="3.40.47.10:FF:000019">
    <property type="entry name" value="Polyketide synthase type I"/>
    <property type="match status" value="1"/>
</dbReference>
<dbReference type="InterPro" id="IPR049900">
    <property type="entry name" value="PKS_mFAS_DH"/>
</dbReference>
<dbReference type="SUPFAM" id="SSF53901">
    <property type="entry name" value="Thiolase-like"/>
    <property type="match status" value="1"/>
</dbReference>
<dbReference type="InterPro" id="IPR036736">
    <property type="entry name" value="ACP-like_sf"/>
</dbReference>
<feature type="domain" description="Carrier" evidence="6">
    <location>
        <begin position="2013"/>
        <end position="2090"/>
    </location>
</feature>
<evidence type="ECO:0000259" key="8">
    <source>
        <dbReference type="PROSITE" id="PS52019"/>
    </source>
</evidence>
<dbReference type="PANTHER" id="PTHR43775:SF37">
    <property type="entry name" value="SI:DKEY-61P9.11"/>
    <property type="match status" value="1"/>
</dbReference>
<feature type="active site" description="Proton acceptor; for dehydratase activity" evidence="5">
    <location>
        <position position="937"/>
    </location>
</feature>
<keyword evidence="10" id="KW-1185">Reference proteome</keyword>
<dbReference type="InterPro" id="IPR009081">
    <property type="entry name" value="PP-bd_ACP"/>
</dbReference>
<dbReference type="GO" id="GO:0005737">
    <property type="term" value="C:cytoplasm"/>
    <property type="evidence" value="ECO:0007669"/>
    <property type="project" value="TreeGrafter"/>
</dbReference>
<dbReference type="InterPro" id="IPR020806">
    <property type="entry name" value="PKS_PP-bd"/>
</dbReference>
<dbReference type="SMART" id="SM00827">
    <property type="entry name" value="PKS_AT"/>
    <property type="match status" value="1"/>
</dbReference>
<dbReference type="InterPro" id="IPR016036">
    <property type="entry name" value="Malonyl_transacylase_ACP-bd"/>
</dbReference>
<dbReference type="InterPro" id="IPR057326">
    <property type="entry name" value="KR_dom"/>
</dbReference>
<dbReference type="GO" id="GO:0005886">
    <property type="term" value="C:plasma membrane"/>
    <property type="evidence" value="ECO:0007669"/>
    <property type="project" value="TreeGrafter"/>
</dbReference>
<dbReference type="RefSeq" id="WP_093388773.1">
    <property type="nucleotide sequence ID" value="NZ_FOTW01000015.1"/>
</dbReference>
<dbReference type="PROSITE" id="PS00606">
    <property type="entry name" value="KS3_1"/>
    <property type="match status" value="1"/>
</dbReference>
<dbReference type="PROSITE" id="PS52004">
    <property type="entry name" value="KS3_2"/>
    <property type="match status" value="1"/>
</dbReference>
<feature type="domain" description="Ketosynthase family 3 (KS3)" evidence="7">
    <location>
        <begin position="14"/>
        <end position="446"/>
    </location>
</feature>
<evidence type="ECO:0000256" key="2">
    <source>
        <dbReference type="ARBA" id="ARBA00022553"/>
    </source>
</evidence>
<dbReference type="PANTHER" id="PTHR43775">
    <property type="entry name" value="FATTY ACID SYNTHASE"/>
    <property type="match status" value="1"/>
</dbReference>
<dbReference type="STRING" id="758825.SAMN02982985_03286"/>
<dbReference type="InterPro" id="IPR042104">
    <property type="entry name" value="PKS_dehydratase_sf"/>
</dbReference>
<dbReference type="Gene3D" id="3.10.129.110">
    <property type="entry name" value="Polyketide synthase dehydratase"/>
    <property type="match status" value="1"/>
</dbReference>
<dbReference type="InterPro" id="IPR032821">
    <property type="entry name" value="PKS_assoc"/>
</dbReference>
<dbReference type="EMBL" id="FOTW01000015">
    <property type="protein sequence ID" value="SFM23201.1"/>
    <property type="molecule type" value="Genomic_DNA"/>
</dbReference>
<dbReference type="SMART" id="SM00822">
    <property type="entry name" value="PKS_KR"/>
    <property type="match status" value="1"/>
</dbReference>
<sequence length="2092" mass="217695">MTTAPSPHDHAGAAAPIAIIGMACRFPGGADDTERFWQLLADGADAMGPVPAERWDLRRFYDAEPGSAGKTQAREAGFLRQPIELFDPLPFGISPREAEGLDPQQRVLLELAWEALEDAGQDFARLRGSATGVFMGGFCLDAMLVRLSPLNREQIDQHTAAAATMTMLANRLSYIFDLRGPSFSVDTACSSSLVAVHNACQSLWSGACELALAGGVNIMQVPEYFVALSHARMLSPLGRCTSFDERAAGYARGEGGGVVVLKPLARALADGDPVLAVIRASGINHDGRTQGITLPNPAAQMALMRDVYRRAGVAPGQVAYVEAHGTGTRAGDKAELEALGSVMAEGRLAGQPCLVGAVKSNIGHLEAASGMAGLIKAVLALQHRALPPNLHLRVANPDIDWAGLCLRLPAAMLPLAAAGADPAAPPYAAVNSFGYGGTNAHLLLQAAPAAPAAAGGGDGAGPWLLPLSACDEAALRAQAGAYAALLRDGPAPLADLLRSAATRRSHLPLRLAAGGEDRAALAAALAGFAAGAGAGPALFLGEAQAHESGALFVYSGMGPQWWGMGRELARREPVFRAALDEVDALVRAQAGWSLLAALGENEADSRVGETAVAQPANLALQVALTRLLAHWGVRPSAVLGHSIGEVAAAWACGALSLADAVSVALRRSEQQQSLAGSGGMLAVGLSAEGAAGLLRDYPAVDLAALNAPRALTLAGPLAELAAIGAELERFEVFQRPLQVEIPYHSRAMEAIRAPLLAALAHLRPQPPRLPWYSTVHGALQQQPCDAAYWWSNVRQPVRFQAAVESALADGHRGFLELGPHPVLLTSLRELLLRRDDCWAAATLQRQQGEAERMLAAAAALHVRGYALDWAALAPPGAPAKLPAYPWQRKAYWKESRRSREDKRGRPGASWLWQRLATPLPAWQVELNTNFFPWLRQHSVAGRMVLPGAAYVAAALALQREVYGEAGCAIEALALRAMLVIEPGRPRSLVSALDGEGGFRIYSHAGEDDDGAWSLHAEGRFRPGAAAPAQRVELDALRRRCPRQLAVADYYQGLAALGLEYGPAFRRITALQVGAGEVLLELDGDAAGDAADPLPPPLLDALFQGLFAALALDSGRPAAMVPVAIASLRLQAPLPARLLAHLVLRRHDAEQAEADLFLLDPQGGVLASVSGARCRALARPRQQPRPEWLHQLAWRASAGTAPLAPAPGPAWLLLGGAAPAEALAERLRRRGQAHLRLALPPAGAEADLAPLRQQLRQACQGLARMAPLGGARLLVFLDEAADPADSYATALRHSLLLLALAQALALELADGAAPPVLCLLTRMGQTVAGAACANPGGAAAWGLLRVLAGEMPAVVCRAVDLGGDQPAVEAAYLEQLFAGDGGGDELALRDGRGYQLALLNGAAAPAAAPPLREFPRHAALRLDGASAGGEQAYWREVAEPLAGAGQVLVQVDSWLLAPGPAAADGAVGGVEWRGRSGPPGAERQVWGLSPAAGALAVATRLALAADAVWPLPPGAFPGAALPLLQAWHGLAVLGRLQAGDSVLLHDAGGANAAPWAAVARRLGARLLLGLPAGAAAAGAAADERLDERLDISRADYAEQLRRRCPAGPDLVLLLGDAAPPPAAALAAGCRLLPLDTALPATLAGALLAAGVQLLPWRPAAAPGAEARAWLERQLADGWRAEPAPPAAADNADINDGDAPAAHGAALAAALALARGGATSRLDLAATPSIRALPAERSYYGLRRHGSYLITGGASGFGLALAEWLAGQGVAHLVLASRRGRVEAADQARLERLRGACRVSLAAVDVTAPDAVARLVADLERDGPPLRGVFHCAMVLADGWLTDLDAAAVRRVLQPKVQGALHLHQATLAMELDCFVLFSSVSALVGNPGQAAYAAANACLDAVAHWRHGLGLPALSVNWGVIGDVGVAARDAALLEQLRLSGMAGLDSADALAALGALLLDGSTQAGVFDMDWARWRRAAPSWPARLHGLAPAELADGGPRQRLQLALAGLAPEAQCALLGAQLRRQLARILGQQEEQLSLHQQIGRLGLDSLSTLEWVLLVNQEWGLNVSAVELLNAASLAALAASLLPRVAP</sequence>
<dbReference type="GO" id="GO:0071770">
    <property type="term" value="P:DIM/DIP cell wall layer assembly"/>
    <property type="evidence" value="ECO:0007669"/>
    <property type="project" value="TreeGrafter"/>
</dbReference>
<dbReference type="InterPro" id="IPR049551">
    <property type="entry name" value="PKS_DH_C"/>
</dbReference>
<organism evidence="9 10">
    <name type="scientific">Rugamonas rubra</name>
    <dbReference type="NCBI Taxonomy" id="758825"/>
    <lineage>
        <taxon>Bacteria</taxon>
        <taxon>Pseudomonadati</taxon>
        <taxon>Pseudomonadota</taxon>
        <taxon>Betaproteobacteria</taxon>
        <taxon>Burkholderiales</taxon>
        <taxon>Oxalobacteraceae</taxon>
        <taxon>Telluria group</taxon>
        <taxon>Rugamonas</taxon>
    </lineage>
</organism>
<dbReference type="SMART" id="SM01294">
    <property type="entry name" value="PKS_PP_betabranch"/>
    <property type="match status" value="1"/>
</dbReference>
<dbReference type="OrthoDB" id="9778690at2"/>
<dbReference type="SUPFAM" id="SSF52151">
    <property type="entry name" value="FabD/lysophospholipase-like"/>
    <property type="match status" value="1"/>
</dbReference>
<evidence type="ECO:0000259" key="7">
    <source>
        <dbReference type="PROSITE" id="PS52004"/>
    </source>
</evidence>
<dbReference type="InterPro" id="IPR014031">
    <property type="entry name" value="Ketoacyl_synth_C"/>
</dbReference>
<evidence type="ECO:0000256" key="1">
    <source>
        <dbReference type="ARBA" id="ARBA00022450"/>
    </source>
</evidence>
<reference evidence="9 10" key="1">
    <citation type="submission" date="2016-10" db="EMBL/GenBank/DDBJ databases">
        <authorList>
            <person name="de Groot N.N."/>
        </authorList>
    </citation>
    <scope>NUCLEOTIDE SEQUENCE [LARGE SCALE GENOMIC DNA]</scope>
    <source>
        <strain evidence="9 10">ATCC 43154</strain>
    </source>
</reference>
<dbReference type="InterPro" id="IPR020841">
    <property type="entry name" value="PKS_Beta-ketoAc_synthase_dom"/>
</dbReference>
<evidence type="ECO:0000259" key="6">
    <source>
        <dbReference type="PROSITE" id="PS50075"/>
    </source>
</evidence>
<dbReference type="Pfam" id="PF08659">
    <property type="entry name" value="KR"/>
    <property type="match status" value="1"/>
</dbReference>
<feature type="domain" description="PKS/mFAS DH" evidence="8">
    <location>
        <begin position="905"/>
        <end position="1182"/>
    </location>
</feature>
<dbReference type="SMART" id="SM00826">
    <property type="entry name" value="PKS_DH"/>
    <property type="match status" value="1"/>
</dbReference>
<dbReference type="Gene3D" id="3.40.47.10">
    <property type="match status" value="1"/>
</dbReference>
<dbReference type="Gene3D" id="3.90.180.10">
    <property type="entry name" value="Medium-chain alcohol dehydrogenases, catalytic domain"/>
    <property type="match status" value="1"/>
</dbReference>
<dbReference type="SMART" id="SM00823">
    <property type="entry name" value="PKS_PP"/>
    <property type="match status" value="1"/>
</dbReference>
<name>A0A1I4P603_9BURK</name>
<evidence type="ECO:0000256" key="5">
    <source>
        <dbReference type="PROSITE-ProRule" id="PRU01363"/>
    </source>
</evidence>
<dbReference type="InterPro" id="IPR014043">
    <property type="entry name" value="Acyl_transferase_dom"/>
</dbReference>
<dbReference type="InterPro" id="IPR013968">
    <property type="entry name" value="PKS_KR"/>
</dbReference>
<dbReference type="SUPFAM" id="SSF51735">
    <property type="entry name" value="NAD(P)-binding Rossmann-fold domains"/>
    <property type="match status" value="3"/>
</dbReference>
<dbReference type="Pfam" id="PF21089">
    <property type="entry name" value="PKS_DH_N"/>
    <property type="match status" value="1"/>
</dbReference>
<dbReference type="InterPro" id="IPR049552">
    <property type="entry name" value="PKS_DH_N"/>
</dbReference>
<evidence type="ECO:0000256" key="3">
    <source>
        <dbReference type="ARBA" id="ARBA00022679"/>
    </source>
</evidence>
<gene>
    <name evidence="9" type="ORF">SAMN02982985_03286</name>
</gene>
<dbReference type="Gene3D" id="3.30.70.3290">
    <property type="match status" value="1"/>
</dbReference>
<dbReference type="GO" id="GO:0004315">
    <property type="term" value="F:3-oxoacyl-[acyl-carrier-protein] synthase activity"/>
    <property type="evidence" value="ECO:0007669"/>
    <property type="project" value="InterPro"/>
</dbReference>
<feature type="region of interest" description="N-terminal hotdog fold" evidence="5">
    <location>
        <begin position="905"/>
        <end position="1027"/>
    </location>
</feature>
<dbReference type="CDD" id="cd00833">
    <property type="entry name" value="PKS"/>
    <property type="match status" value="1"/>
</dbReference>
<feature type="region of interest" description="C-terminal hotdog fold" evidence="5">
    <location>
        <begin position="1041"/>
        <end position="1182"/>
    </location>
</feature>
<dbReference type="Pfam" id="PF14765">
    <property type="entry name" value="PS-DH"/>
    <property type="match status" value="1"/>
</dbReference>
<evidence type="ECO:0000313" key="9">
    <source>
        <dbReference type="EMBL" id="SFM23201.1"/>
    </source>
</evidence>
<keyword evidence="1" id="KW-0596">Phosphopantetheine</keyword>
<dbReference type="InterPro" id="IPR036291">
    <property type="entry name" value="NAD(P)-bd_dom_sf"/>
</dbReference>
<keyword evidence="3 9" id="KW-0808">Transferase</keyword>
<dbReference type="PROSITE" id="PS52019">
    <property type="entry name" value="PKS_MFAS_DH"/>
    <property type="match status" value="1"/>
</dbReference>
<dbReference type="Pfam" id="PF02801">
    <property type="entry name" value="Ketoacyl-synt_C"/>
    <property type="match status" value="1"/>
</dbReference>
<proteinExistence type="predicted"/>
<dbReference type="SUPFAM" id="SSF55048">
    <property type="entry name" value="Probable ACP-binding domain of malonyl-CoA ACP transacylase"/>
    <property type="match status" value="1"/>
</dbReference>
<dbReference type="Gene3D" id="3.40.50.720">
    <property type="entry name" value="NAD(P)-binding Rossmann-like Domain"/>
    <property type="match status" value="2"/>
</dbReference>
<dbReference type="PROSITE" id="PS50075">
    <property type="entry name" value="CARRIER"/>
    <property type="match status" value="1"/>
</dbReference>
<dbReference type="GO" id="GO:0031177">
    <property type="term" value="F:phosphopantetheine binding"/>
    <property type="evidence" value="ECO:0007669"/>
    <property type="project" value="InterPro"/>
</dbReference>
<dbReference type="SUPFAM" id="SSF47336">
    <property type="entry name" value="ACP-like"/>
    <property type="match status" value="1"/>
</dbReference>
<dbReference type="InterPro" id="IPR016035">
    <property type="entry name" value="Acyl_Trfase/lysoPLipase"/>
</dbReference>
<dbReference type="SMART" id="SM00825">
    <property type="entry name" value="PKS_KS"/>
    <property type="match status" value="1"/>
</dbReference>
<dbReference type="InterPro" id="IPR016039">
    <property type="entry name" value="Thiolase-like"/>
</dbReference>
<evidence type="ECO:0000313" key="10">
    <source>
        <dbReference type="Proteomes" id="UP000199470"/>
    </source>
</evidence>
<dbReference type="GO" id="GO:0004312">
    <property type="term" value="F:fatty acid synthase activity"/>
    <property type="evidence" value="ECO:0007669"/>
    <property type="project" value="TreeGrafter"/>
</dbReference>
<accession>A0A1I4P603</accession>
<dbReference type="InterPro" id="IPR020807">
    <property type="entry name" value="PKS_DH"/>
</dbReference>
<dbReference type="InterPro" id="IPR050091">
    <property type="entry name" value="PKS_NRPS_Biosynth_Enz"/>
</dbReference>
<dbReference type="Pfam" id="PF16197">
    <property type="entry name" value="KAsynt_C_assoc"/>
    <property type="match status" value="1"/>
</dbReference>
<protein>
    <submittedName>
        <fullName evidence="9">Acyl transferase domain-containing protein</fullName>
    </submittedName>
</protein>
<dbReference type="Pfam" id="PF00698">
    <property type="entry name" value="Acyl_transf_1"/>
    <property type="match status" value="1"/>
</dbReference>
<dbReference type="Pfam" id="PF00109">
    <property type="entry name" value="ketoacyl-synt"/>
    <property type="match status" value="1"/>
</dbReference>
<dbReference type="InterPro" id="IPR001227">
    <property type="entry name" value="Ac_transferase_dom_sf"/>
</dbReference>
<dbReference type="InterPro" id="IPR014030">
    <property type="entry name" value="Ketoacyl_synth_N"/>
</dbReference>
<feature type="active site" description="Proton donor; for dehydratase activity" evidence="5">
    <location>
        <position position="1099"/>
    </location>
</feature>
<dbReference type="Gene3D" id="1.10.1200.10">
    <property type="entry name" value="ACP-like"/>
    <property type="match status" value="1"/>
</dbReference>
<dbReference type="GO" id="GO:0006633">
    <property type="term" value="P:fatty acid biosynthetic process"/>
    <property type="evidence" value="ECO:0007669"/>
    <property type="project" value="InterPro"/>
</dbReference>